<gene>
    <name evidence="1" type="ORF">FRUB_07469</name>
</gene>
<organism evidence="1 2">
    <name type="scientific">Fimbriiglobus ruber</name>
    <dbReference type="NCBI Taxonomy" id="1908690"/>
    <lineage>
        <taxon>Bacteria</taxon>
        <taxon>Pseudomonadati</taxon>
        <taxon>Planctomycetota</taxon>
        <taxon>Planctomycetia</taxon>
        <taxon>Gemmatales</taxon>
        <taxon>Gemmataceae</taxon>
        <taxon>Fimbriiglobus</taxon>
    </lineage>
</organism>
<proteinExistence type="predicted"/>
<keyword evidence="2" id="KW-1185">Reference proteome</keyword>
<evidence type="ECO:0000313" key="2">
    <source>
        <dbReference type="Proteomes" id="UP000214646"/>
    </source>
</evidence>
<sequence length="80" mass="8496">MFADFSPGRYPVICTGPAPPFAGFFSFRQIGDGVGVVALDRLIGPSLAGLQSFLRGLGGNQTFATADQIRSARIDEPHLQ</sequence>
<name>A0A225DMA6_9BACT</name>
<reference evidence="2" key="1">
    <citation type="submission" date="2017-06" db="EMBL/GenBank/DDBJ databases">
        <title>Genome analysis of Fimbriiglobus ruber SP5, the first member of the order Planctomycetales with confirmed chitinolytic capability.</title>
        <authorList>
            <person name="Ravin N.V."/>
            <person name="Rakitin A.L."/>
            <person name="Ivanova A.A."/>
            <person name="Beletsky A.V."/>
            <person name="Kulichevskaya I.S."/>
            <person name="Mardanov A.V."/>
            <person name="Dedysh S.N."/>
        </authorList>
    </citation>
    <scope>NUCLEOTIDE SEQUENCE [LARGE SCALE GENOMIC DNA]</scope>
    <source>
        <strain evidence="2">SP5</strain>
    </source>
</reference>
<evidence type="ECO:0000313" key="1">
    <source>
        <dbReference type="EMBL" id="OWK38349.1"/>
    </source>
</evidence>
<accession>A0A225DMA6</accession>
<protein>
    <submittedName>
        <fullName evidence="1">Uncharacterized protein</fullName>
    </submittedName>
</protein>
<comment type="caution">
    <text evidence="1">The sequence shown here is derived from an EMBL/GenBank/DDBJ whole genome shotgun (WGS) entry which is preliminary data.</text>
</comment>
<dbReference type="Proteomes" id="UP000214646">
    <property type="component" value="Unassembled WGS sequence"/>
</dbReference>
<dbReference type="EMBL" id="NIDE01000014">
    <property type="protein sequence ID" value="OWK38349.1"/>
    <property type="molecule type" value="Genomic_DNA"/>
</dbReference>
<dbReference type="AlphaFoldDB" id="A0A225DMA6"/>